<organism evidence="3 4">
    <name type="scientific">Glossina brevipalpis</name>
    <dbReference type="NCBI Taxonomy" id="37001"/>
    <lineage>
        <taxon>Eukaryota</taxon>
        <taxon>Metazoa</taxon>
        <taxon>Ecdysozoa</taxon>
        <taxon>Arthropoda</taxon>
        <taxon>Hexapoda</taxon>
        <taxon>Insecta</taxon>
        <taxon>Pterygota</taxon>
        <taxon>Neoptera</taxon>
        <taxon>Endopterygota</taxon>
        <taxon>Diptera</taxon>
        <taxon>Brachycera</taxon>
        <taxon>Muscomorpha</taxon>
        <taxon>Hippoboscoidea</taxon>
        <taxon>Glossinidae</taxon>
        <taxon>Glossina</taxon>
    </lineage>
</organism>
<proteinExistence type="predicted"/>
<keyword evidence="2" id="KW-0472">Membrane</keyword>
<dbReference type="EnsemblMetazoa" id="GBRI031337-RA">
    <property type="protein sequence ID" value="GBRI031337-PA"/>
    <property type="gene ID" value="GBRI031337"/>
</dbReference>
<reference evidence="3" key="2">
    <citation type="submission" date="2020-05" db="UniProtKB">
        <authorList>
            <consortium name="EnsemblMetazoa"/>
        </authorList>
    </citation>
    <scope>IDENTIFICATION</scope>
    <source>
        <strain evidence="3">IAEA</strain>
    </source>
</reference>
<feature type="transmembrane region" description="Helical" evidence="2">
    <location>
        <begin position="203"/>
        <end position="221"/>
    </location>
</feature>
<accession>A0A1A9WTF3</accession>
<reference evidence="4" key="1">
    <citation type="submission" date="2014-03" db="EMBL/GenBank/DDBJ databases">
        <authorList>
            <person name="Aksoy S."/>
            <person name="Warren W."/>
            <person name="Wilson R.K."/>
        </authorList>
    </citation>
    <scope>NUCLEOTIDE SEQUENCE [LARGE SCALE GENOMIC DNA]</scope>
    <source>
        <strain evidence="4">IAEA</strain>
    </source>
</reference>
<dbReference type="STRING" id="37001.A0A1A9WTF3"/>
<evidence type="ECO:0000256" key="1">
    <source>
        <dbReference type="SAM" id="MobiDB-lite"/>
    </source>
</evidence>
<keyword evidence="2" id="KW-0812">Transmembrane</keyword>
<dbReference type="Proteomes" id="UP000091820">
    <property type="component" value="Unassembled WGS sequence"/>
</dbReference>
<dbReference type="VEuPathDB" id="VectorBase:GBRI031337"/>
<sequence>MNNLNINGTSGLKKNFKLLRHWCICAGTLGLFQSLTWIALCIIGILSYKCMISVNEKLTYGSLLKTVFMELYFKGNCTPLSYPTYNTSILQNVENVLSVKQILIWNCVYLAVAICWCITSTWMLIIIKTNEHKAIIAAVSTWIAVMLSIIIMDFALAIIFGIDYGRFKQEADKWTVAENANAAQLFAGMVASITMMILSLKGFILWLINVAVLTYLIPLLMKITNNNKRKKNWFEILIKKSSSDNVAIRPPIQAYKEDEEKNNGICSAFTNNGYEPDNNNDNKHDVPVITTSIRLNEESLARAARLSAGVSIMERRFYNIEAYQQYPPRSRRESSIPEEMTSRPESPATFPPPDYTPPPITKSNHNNE</sequence>
<keyword evidence="4" id="KW-1185">Reference proteome</keyword>
<feature type="transmembrane region" description="Helical" evidence="2">
    <location>
        <begin position="21"/>
        <end position="48"/>
    </location>
</feature>
<evidence type="ECO:0000313" key="3">
    <source>
        <dbReference type="EnsemblMetazoa" id="GBRI031337-PA"/>
    </source>
</evidence>
<keyword evidence="2" id="KW-1133">Transmembrane helix</keyword>
<feature type="transmembrane region" description="Helical" evidence="2">
    <location>
        <begin position="134"/>
        <end position="162"/>
    </location>
</feature>
<feature type="compositionally biased region" description="Pro residues" evidence="1">
    <location>
        <begin position="349"/>
        <end position="360"/>
    </location>
</feature>
<dbReference type="AlphaFoldDB" id="A0A1A9WTF3"/>
<feature type="region of interest" description="Disordered" evidence="1">
    <location>
        <begin position="325"/>
        <end position="368"/>
    </location>
</feature>
<name>A0A1A9WTF3_9MUSC</name>
<protein>
    <submittedName>
        <fullName evidence="3">Uncharacterized protein</fullName>
    </submittedName>
</protein>
<evidence type="ECO:0000256" key="2">
    <source>
        <dbReference type="SAM" id="Phobius"/>
    </source>
</evidence>
<feature type="transmembrane region" description="Helical" evidence="2">
    <location>
        <begin position="102"/>
        <end position="127"/>
    </location>
</feature>
<evidence type="ECO:0000313" key="4">
    <source>
        <dbReference type="Proteomes" id="UP000091820"/>
    </source>
</evidence>